<dbReference type="GO" id="GO:0070740">
    <property type="term" value="F:tubulin-glutamic acid ligase activity"/>
    <property type="evidence" value="ECO:0007669"/>
    <property type="project" value="TreeGrafter"/>
</dbReference>
<organism evidence="4 5">
    <name type="scientific">Bombus vosnesenskii</name>
    <dbReference type="NCBI Taxonomy" id="207650"/>
    <lineage>
        <taxon>Eukaryota</taxon>
        <taxon>Metazoa</taxon>
        <taxon>Ecdysozoa</taxon>
        <taxon>Arthropoda</taxon>
        <taxon>Hexapoda</taxon>
        <taxon>Insecta</taxon>
        <taxon>Pterygota</taxon>
        <taxon>Neoptera</taxon>
        <taxon>Endopterygota</taxon>
        <taxon>Hymenoptera</taxon>
        <taxon>Apocrita</taxon>
        <taxon>Aculeata</taxon>
        <taxon>Apoidea</taxon>
        <taxon>Anthophila</taxon>
        <taxon>Apidae</taxon>
        <taxon>Bombus</taxon>
        <taxon>Pyrobombus</taxon>
    </lineage>
</organism>
<dbReference type="RefSeq" id="XP_033364210.1">
    <property type="nucleotide sequence ID" value="XM_033508319.1"/>
</dbReference>
<dbReference type="GO" id="GO:0036064">
    <property type="term" value="C:ciliary basal body"/>
    <property type="evidence" value="ECO:0007669"/>
    <property type="project" value="TreeGrafter"/>
</dbReference>
<evidence type="ECO:0000313" key="5">
    <source>
        <dbReference type="RefSeq" id="XP_033364210.1"/>
    </source>
</evidence>
<dbReference type="PANTHER" id="PTHR12241">
    <property type="entry name" value="TUBULIN POLYGLUTAMYLASE"/>
    <property type="match status" value="1"/>
</dbReference>
<gene>
    <name evidence="5" type="primary">LOC117241993</name>
</gene>
<dbReference type="GeneID" id="117241993"/>
<dbReference type="GO" id="GO:0015631">
    <property type="term" value="F:tubulin binding"/>
    <property type="evidence" value="ECO:0007669"/>
    <property type="project" value="TreeGrafter"/>
</dbReference>
<accession>A0A6J3LG54</accession>
<dbReference type="KEGG" id="bvk:117241993"/>
<dbReference type="Pfam" id="PF03133">
    <property type="entry name" value="TTL"/>
    <property type="match status" value="1"/>
</dbReference>
<evidence type="ECO:0000256" key="3">
    <source>
        <dbReference type="ARBA" id="ARBA00022840"/>
    </source>
</evidence>
<dbReference type="GO" id="GO:0000226">
    <property type="term" value="P:microtubule cytoskeleton organization"/>
    <property type="evidence" value="ECO:0007669"/>
    <property type="project" value="TreeGrafter"/>
</dbReference>
<dbReference type="PROSITE" id="PS51221">
    <property type="entry name" value="TTL"/>
    <property type="match status" value="1"/>
</dbReference>
<dbReference type="GO" id="GO:0005524">
    <property type="term" value="F:ATP binding"/>
    <property type="evidence" value="ECO:0007669"/>
    <property type="project" value="UniProtKB-KW"/>
</dbReference>
<evidence type="ECO:0000256" key="1">
    <source>
        <dbReference type="ARBA" id="ARBA00022598"/>
    </source>
</evidence>
<dbReference type="InterPro" id="IPR004344">
    <property type="entry name" value="TTL/TTLL_fam"/>
</dbReference>
<name>A0A6J3LG54_9HYME</name>
<evidence type="ECO:0000256" key="2">
    <source>
        <dbReference type="ARBA" id="ARBA00022741"/>
    </source>
</evidence>
<keyword evidence="1" id="KW-0436">Ligase</keyword>
<keyword evidence="3" id="KW-0067">ATP-binding</keyword>
<dbReference type="SUPFAM" id="SSF56059">
    <property type="entry name" value="Glutathione synthetase ATP-binding domain-like"/>
    <property type="match status" value="1"/>
</dbReference>
<keyword evidence="2" id="KW-0547">Nucleotide-binding</keyword>
<sequence>MTIRSQRDSSTSTCSGKLSSIYNLEDDEMYSYVDITERLMMARPFRRTIVDPVDSGDKNLLLSMRWSLFAHVPPFIIFHSNDTGKLPDQITRHLLWWKTKRNTPKILAAVVRNSGFKTTNRSTDNWCGTWCSTSAYTKLRRTKNFSKVNHFPSCDELGDKILLWRNFRRMRKKFGANNFYYMPMTFVLPGERANLRKLMEKNGGVWIVKPPDSCAGSGIKIVSNFYEIPTYRSYVVQRYISSPRLIDGIKFDMRLYVLLTSIDPLRIYVYNEGLVRLATIKYVNRVETLSDRFMHLTNTSVNKVNPNFKPNDDPNKCKGNMWSLSCLWKYLAAMDDVDILQIWTKIKDIAIKTVISAEPSLHRAWKRTSMTAYNFYQLFGFDVLLDRQYRPWLLEVNDFPSMEPDTPLCKLVKGQLVEDYLNLVGFHVPDLLNCKELRLLRLIYRKNAICYNRQLYSNVLTRQVRKKQYNFINKATRKYYLKSILKHLTPDDVRVLIRHEDEIVQTGGFERIFPTCETYKYFPFFEAVRYYNLLLDAWENEYTHNRFRGIERLRKLCRKKYHLS</sequence>
<dbReference type="Gene3D" id="3.30.470.20">
    <property type="entry name" value="ATP-grasp fold, B domain"/>
    <property type="match status" value="1"/>
</dbReference>
<evidence type="ECO:0000313" key="4">
    <source>
        <dbReference type="Proteomes" id="UP000504631"/>
    </source>
</evidence>
<proteinExistence type="predicted"/>
<dbReference type="PANTHER" id="PTHR12241:SF162">
    <property type="entry name" value="TUBULIN MONOGLUTAMYLASE TTLL4"/>
    <property type="match status" value="1"/>
</dbReference>
<reference evidence="5" key="1">
    <citation type="submission" date="2025-08" db="UniProtKB">
        <authorList>
            <consortium name="RefSeq"/>
        </authorList>
    </citation>
    <scope>IDENTIFICATION</scope>
    <source>
        <tissue evidence="5">Muscle</tissue>
    </source>
</reference>
<protein>
    <submittedName>
        <fullName evidence="5">Tubulin polyglutamylase TTLL4-like</fullName>
    </submittedName>
</protein>
<dbReference type="Proteomes" id="UP000504631">
    <property type="component" value="Unplaced"/>
</dbReference>
<keyword evidence="4" id="KW-1185">Reference proteome</keyword>
<dbReference type="AlphaFoldDB" id="A0A6J3LG54"/>